<dbReference type="InterPro" id="IPR010090">
    <property type="entry name" value="Phage_tape_meas"/>
</dbReference>
<reference evidence="6" key="1">
    <citation type="journal article" date="2021" name="Proc. Natl. Acad. Sci. U.S.A.">
        <title>A Catalog of Tens of Thousands of Viruses from Human Metagenomes Reveals Hidden Associations with Chronic Diseases.</title>
        <authorList>
            <person name="Tisza M.J."/>
            <person name="Buck C.B."/>
        </authorList>
    </citation>
    <scope>NUCLEOTIDE SEQUENCE</scope>
    <source>
        <strain evidence="6">CtNZc11</strain>
    </source>
</reference>
<keyword evidence="4" id="KW-0812">Transmembrane</keyword>
<evidence type="ECO:0000313" key="6">
    <source>
        <dbReference type="EMBL" id="DAF60762.1"/>
    </source>
</evidence>
<feature type="transmembrane region" description="Helical" evidence="4">
    <location>
        <begin position="624"/>
        <end position="643"/>
    </location>
</feature>
<organism evidence="6">
    <name type="scientific">Siphoviridae sp. ctNZc11</name>
    <dbReference type="NCBI Taxonomy" id="2827858"/>
    <lineage>
        <taxon>Viruses</taxon>
        <taxon>Duplodnaviria</taxon>
        <taxon>Heunggongvirae</taxon>
        <taxon>Uroviricota</taxon>
        <taxon>Caudoviricetes</taxon>
    </lineage>
</organism>
<dbReference type="InterPro" id="IPR016024">
    <property type="entry name" value="ARM-type_fold"/>
</dbReference>
<sequence length="848" mass="90307">MADDLKKVGLVFKADGTADFAKSLKTINSLTQENYSSFKLAKSQWDSSTKSMDKLRDTQRYLSSQTDAYTAKVDTLKEELKNLENAENRNEKAISDKKNALNNAQATLNNYKKGLDEVNGKLKSGSAQIEEYAKKIENFGSKTKEVGGSLNKNITAPIAAAGTAAYAAWMSVDEAYDNIAVGTGATGDALSKLQESFDNVFAKAPFDAMDISNSLADLNTRFGFTGKVLEDASEKFLRFASVNKTDVSNAVALVSRAMGDAGIPAEEYTSVLDALTTASQASGISIDALTGNITKYGAPMRALGYTTEESIAIFASWEKAGVNTEIAFSGMKKAISNFSAEGKDAKVEFKKTLEEIAKCPDIASATTKAIEVFGTKAGPDLADAIKGGRFEFEEMLKLVESSSGQLDASFEATMDPADKAKVALNNLTLAGAALGDVIQSALGPVFESLADILKDFTEWFKNLNPEIRQTIVFVGGIIAAVGPLLVLIGALAGPISTALGLFAKFKLALFGTAEQAGMMGTMVSGLTGPILAVIGIIALVTAALIDLYNNNEEFRKNVNDMISNLIEILQTLWNSFLYPILTAVKDVLLDIWNNAILPVWETVKNCIADIIAKLSGLIEVLTPVINFIIQLLSALLIPAFLLLANTIGAVVSEAISFFGALLSNVSQVIGGIIQVISGIIQFITGVFTGNWKQAWNGIVSIFKGIFDGIVGIAKAPINGVISLVNGVISAVNGMIKGLNKISFDIPDWVPGIGGSHFGLDLKTIDKVAYLAKGGNLLSGTAIVGEAGPEILQQMGNKTRVTPLSESGGINQANLIDYKRMAEVFSYALTKLKIKVDKRELAKVIREVS</sequence>
<feature type="transmembrane region" description="Helical" evidence="4">
    <location>
        <begin position="655"/>
        <end position="676"/>
    </location>
</feature>
<keyword evidence="1" id="KW-1245">Viral tail assembly</keyword>
<dbReference type="SUPFAM" id="SSF57997">
    <property type="entry name" value="Tropomyosin"/>
    <property type="match status" value="1"/>
</dbReference>
<proteinExistence type="predicted"/>
<feature type="domain" description="Phage tail tape measure protein" evidence="5">
    <location>
        <begin position="203"/>
        <end position="410"/>
    </location>
</feature>
<evidence type="ECO:0000256" key="4">
    <source>
        <dbReference type="SAM" id="Phobius"/>
    </source>
</evidence>
<dbReference type="PANTHER" id="PTHR37813">
    <property type="entry name" value="FELS-2 PROPHAGE PROTEIN"/>
    <property type="match status" value="1"/>
</dbReference>
<keyword evidence="4" id="KW-1133">Transmembrane helix</keyword>
<dbReference type="GO" id="GO:0098003">
    <property type="term" value="P:viral tail assembly"/>
    <property type="evidence" value="ECO:0007669"/>
    <property type="project" value="UniProtKB-KW"/>
</dbReference>
<dbReference type="Pfam" id="PF10145">
    <property type="entry name" value="PhageMin_Tail"/>
    <property type="match status" value="1"/>
</dbReference>
<dbReference type="PANTHER" id="PTHR37813:SF1">
    <property type="entry name" value="FELS-2 PROPHAGE PROTEIN"/>
    <property type="match status" value="1"/>
</dbReference>
<dbReference type="EMBL" id="BK032797">
    <property type="protein sequence ID" value="DAF60762.1"/>
    <property type="molecule type" value="Genomic_DNA"/>
</dbReference>
<feature type="transmembrane region" description="Helical" evidence="4">
    <location>
        <begin position="471"/>
        <end position="502"/>
    </location>
</feature>
<dbReference type="Gene3D" id="1.10.287.1490">
    <property type="match status" value="1"/>
</dbReference>
<keyword evidence="3" id="KW-0175">Coiled coil</keyword>
<accession>A0A8S5TDC3</accession>
<protein>
    <submittedName>
        <fullName evidence="6">Minor tail protein</fullName>
    </submittedName>
</protein>
<evidence type="ECO:0000256" key="2">
    <source>
        <dbReference type="ARBA" id="ARBA00022612"/>
    </source>
</evidence>
<name>A0A8S5TDC3_9CAUD</name>
<evidence type="ECO:0000256" key="1">
    <source>
        <dbReference type="ARBA" id="ARBA00022465"/>
    </source>
</evidence>
<dbReference type="SUPFAM" id="SSF48371">
    <property type="entry name" value="ARM repeat"/>
    <property type="match status" value="1"/>
</dbReference>
<evidence type="ECO:0000259" key="5">
    <source>
        <dbReference type="Pfam" id="PF10145"/>
    </source>
</evidence>
<evidence type="ECO:0000256" key="3">
    <source>
        <dbReference type="SAM" id="Coils"/>
    </source>
</evidence>
<keyword evidence="4" id="KW-0472">Membrane</keyword>
<feature type="coiled-coil region" evidence="3">
    <location>
        <begin position="66"/>
        <end position="121"/>
    </location>
</feature>
<keyword evidence="2" id="KW-1188">Viral release from host cell</keyword>
<dbReference type="NCBIfam" id="TIGR01760">
    <property type="entry name" value="tape_meas_TP901"/>
    <property type="match status" value="1"/>
</dbReference>
<feature type="transmembrane region" description="Helical" evidence="4">
    <location>
        <begin position="523"/>
        <end position="545"/>
    </location>
</feature>